<dbReference type="Proteomes" id="UP000244152">
    <property type="component" value="Unassembled WGS sequence"/>
</dbReference>
<gene>
    <name evidence="1" type="ORF">C8R21_1266</name>
</gene>
<organism evidence="1 2">
    <name type="scientific">Nitrosospira multiformis</name>
    <dbReference type="NCBI Taxonomy" id="1231"/>
    <lineage>
        <taxon>Bacteria</taxon>
        <taxon>Pseudomonadati</taxon>
        <taxon>Pseudomonadota</taxon>
        <taxon>Betaproteobacteria</taxon>
        <taxon>Nitrosomonadales</taxon>
        <taxon>Nitrosomonadaceae</taxon>
        <taxon>Nitrosospira</taxon>
    </lineage>
</organism>
<dbReference type="AlphaFoldDB" id="A0A2T5I6Q8"/>
<name>A0A2T5I6Q8_9PROT</name>
<reference evidence="1 2" key="1">
    <citation type="submission" date="2018-04" db="EMBL/GenBank/DDBJ databases">
        <title>Active sludge and wastewater microbial communities from Klosterneuburg, Austria.</title>
        <authorList>
            <person name="Wagner M."/>
        </authorList>
    </citation>
    <scope>NUCLEOTIDE SEQUENCE [LARGE SCALE GENOMIC DNA]</scope>
    <source>
        <strain evidence="1 2">Nl12</strain>
    </source>
</reference>
<protein>
    <submittedName>
        <fullName evidence="1">Uncharacterized protein</fullName>
    </submittedName>
</protein>
<comment type="caution">
    <text evidence="1">The sequence shown here is derived from an EMBL/GenBank/DDBJ whole genome shotgun (WGS) entry which is preliminary data.</text>
</comment>
<proteinExistence type="predicted"/>
<evidence type="ECO:0000313" key="1">
    <source>
        <dbReference type="EMBL" id="PTQ79514.1"/>
    </source>
</evidence>
<sequence>MVAGRDLSLKDTFLRMTGDLAAFLKTGVLLQHVLMMLFCERNLLIA</sequence>
<evidence type="ECO:0000313" key="2">
    <source>
        <dbReference type="Proteomes" id="UP000244152"/>
    </source>
</evidence>
<accession>A0A2T5I6Q8</accession>
<dbReference type="EMBL" id="QAOK01000026">
    <property type="protein sequence ID" value="PTQ79514.1"/>
    <property type="molecule type" value="Genomic_DNA"/>
</dbReference>